<protein>
    <recommendedName>
        <fullName evidence="7">Gluconolactonase</fullName>
    </recommendedName>
</protein>
<evidence type="ECO:0000256" key="3">
    <source>
        <dbReference type="SAM" id="MobiDB-lite"/>
    </source>
</evidence>
<gene>
    <name evidence="5" type="ORF">E3E12_07285</name>
</gene>
<dbReference type="PANTHER" id="PTHR10009">
    <property type="entry name" value="PROTEIN YELLOW-RELATED"/>
    <property type="match status" value="1"/>
</dbReference>
<proteinExistence type="predicted"/>
<dbReference type="RefSeq" id="WP_141444182.1">
    <property type="nucleotide sequence ID" value="NZ_CP038231.1"/>
</dbReference>
<dbReference type="SUPFAM" id="SSF63829">
    <property type="entry name" value="Calcium-dependent phosphotriesterase"/>
    <property type="match status" value="1"/>
</dbReference>
<organism evidence="5 6">
    <name type="scientific">Formicincola oecophyllae</name>
    <dbReference type="NCBI Taxonomy" id="2558361"/>
    <lineage>
        <taxon>Bacteria</taxon>
        <taxon>Pseudomonadati</taxon>
        <taxon>Pseudomonadota</taxon>
        <taxon>Alphaproteobacteria</taxon>
        <taxon>Acetobacterales</taxon>
        <taxon>Acetobacteraceae</taxon>
        <taxon>Formicincola</taxon>
    </lineage>
</organism>
<evidence type="ECO:0000256" key="2">
    <source>
        <dbReference type="ARBA" id="ARBA00022525"/>
    </source>
</evidence>
<name>A0A4Y6U9X3_9PROT</name>
<dbReference type="KEGG" id="swf:E3E12_07285"/>
<accession>A0A4Y6U9X3</accession>
<dbReference type="EMBL" id="CP038231">
    <property type="protein sequence ID" value="QDH14014.1"/>
    <property type="molecule type" value="Genomic_DNA"/>
</dbReference>
<keyword evidence="2" id="KW-0964">Secreted</keyword>
<feature type="region of interest" description="Disordered" evidence="3">
    <location>
        <begin position="220"/>
        <end position="239"/>
    </location>
</feature>
<keyword evidence="6" id="KW-1185">Reference proteome</keyword>
<evidence type="ECO:0000313" key="6">
    <source>
        <dbReference type="Proteomes" id="UP000318709"/>
    </source>
</evidence>
<sequence>MPPSTIPSPIKALATLAALGLAVGITAGAPKAQSTAQQGAGQLSTLQPSLRQQAQSDRMVWNAVARFRGQTIVGGPRWAWPAKADLPFLSVAATSAHAQTPWPDAAWNAWRPGHDPSHSFVNVNALHLSPDGDLWVVDTGTPVFGAGPLPHAAKLIRFDGRTGALKRLYPLGPALARPGSYIDDIRFHPPFAFLTDAGNPGLLVLNMETGQGRRVLDNVPATTAQPGRPIVVPAPTPQTPPGAIPASTTIVRKANGAPLLINTDPLEVSPDGAWLYFGTLEGPWSKVPTAALEDPTLTPDQLAAQVRPWADMPPVGGTAMDGAGNLYFSNLRDDTEQMRSPSGTITTLAASPQLHWTDAQFLDADGKLWMPVSQLDRAAPFNHGHDKIAYPMRLFTIQTTSVPEAASGTTPIPSTP</sequence>
<dbReference type="Proteomes" id="UP000318709">
    <property type="component" value="Chromosome"/>
</dbReference>
<reference evidence="5 6" key="1">
    <citation type="submission" date="2019-03" db="EMBL/GenBank/DDBJ databases">
        <title>The complete genome sequence of Swingsia_sp. F3b2 LMG30590(T).</title>
        <authorList>
            <person name="Chua K.-O."/>
            <person name="Chan K.-G."/>
            <person name="See-Too W.-S."/>
        </authorList>
    </citation>
    <scope>NUCLEOTIDE SEQUENCE [LARGE SCALE GENOMIC DNA]</scope>
    <source>
        <strain evidence="5 6">F3b2</strain>
    </source>
</reference>
<dbReference type="PANTHER" id="PTHR10009:SF18">
    <property type="entry name" value="PROTEIN YELLOW-LIKE PROTEIN"/>
    <property type="match status" value="1"/>
</dbReference>
<evidence type="ECO:0008006" key="7">
    <source>
        <dbReference type="Google" id="ProtNLM"/>
    </source>
</evidence>
<dbReference type="AlphaFoldDB" id="A0A4Y6U9X3"/>
<dbReference type="InterPro" id="IPR017996">
    <property type="entry name" value="MRJP/yellow-related"/>
</dbReference>
<evidence type="ECO:0000313" key="5">
    <source>
        <dbReference type="EMBL" id="QDH14014.1"/>
    </source>
</evidence>
<evidence type="ECO:0000256" key="4">
    <source>
        <dbReference type="SAM" id="SignalP"/>
    </source>
</evidence>
<evidence type="ECO:0000256" key="1">
    <source>
        <dbReference type="ARBA" id="ARBA00004613"/>
    </source>
</evidence>
<feature type="signal peptide" evidence="4">
    <location>
        <begin position="1"/>
        <end position="27"/>
    </location>
</feature>
<dbReference type="Gene3D" id="2.120.10.30">
    <property type="entry name" value="TolB, C-terminal domain"/>
    <property type="match status" value="1"/>
</dbReference>
<dbReference type="OrthoDB" id="9797664at2"/>
<comment type="subcellular location">
    <subcellularLocation>
        <location evidence="1">Secreted</location>
    </subcellularLocation>
</comment>
<dbReference type="InterPro" id="IPR011042">
    <property type="entry name" value="6-blade_b-propeller_TolB-like"/>
</dbReference>
<keyword evidence="4" id="KW-0732">Signal</keyword>
<dbReference type="GO" id="GO:0005576">
    <property type="term" value="C:extracellular region"/>
    <property type="evidence" value="ECO:0007669"/>
    <property type="project" value="UniProtKB-SubCell"/>
</dbReference>
<feature type="chain" id="PRO_5021508473" description="Gluconolactonase" evidence="4">
    <location>
        <begin position="28"/>
        <end position="416"/>
    </location>
</feature>